<dbReference type="SMART" id="SM00091">
    <property type="entry name" value="PAS"/>
    <property type="match status" value="1"/>
</dbReference>
<dbReference type="InterPro" id="IPR003594">
    <property type="entry name" value="HATPase_dom"/>
</dbReference>
<gene>
    <name evidence="17" type="ORF">GCM10008905_17910</name>
</gene>
<feature type="domain" description="PAS" evidence="15">
    <location>
        <begin position="243"/>
        <end position="287"/>
    </location>
</feature>
<evidence type="ECO:0000256" key="9">
    <source>
        <dbReference type="ARBA" id="ARBA00022840"/>
    </source>
</evidence>
<dbReference type="InterPro" id="IPR003661">
    <property type="entry name" value="HisK_dim/P_dom"/>
</dbReference>
<accession>A0ABN1IYY7</accession>
<feature type="domain" description="Histidine kinase" evidence="14">
    <location>
        <begin position="368"/>
        <end position="592"/>
    </location>
</feature>
<dbReference type="SMART" id="SM00387">
    <property type="entry name" value="HATPase_c"/>
    <property type="match status" value="1"/>
</dbReference>
<dbReference type="InterPro" id="IPR000014">
    <property type="entry name" value="PAS"/>
</dbReference>
<evidence type="ECO:0000256" key="11">
    <source>
        <dbReference type="ARBA" id="ARBA00023012"/>
    </source>
</evidence>
<comment type="subcellular location">
    <subcellularLocation>
        <location evidence="2">Membrane</location>
        <topology evidence="2">Multi-pass membrane protein</topology>
    </subcellularLocation>
</comment>
<dbReference type="InterPro" id="IPR050351">
    <property type="entry name" value="BphY/WalK/GraS-like"/>
</dbReference>
<dbReference type="InterPro" id="IPR036890">
    <property type="entry name" value="HATPase_C_sf"/>
</dbReference>
<dbReference type="Pfam" id="PF00512">
    <property type="entry name" value="HisKA"/>
    <property type="match status" value="1"/>
</dbReference>
<keyword evidence="7" id="KW-0547">Nucleotide-binding</keyword>
<keyword evidence="11" id="KW-0902">Two-component regulatory system</keyword>
<dbReference type="InterPro" id="IPR003660">
    <property type="entry name" value="HAMP_dom"/>
</dbReference>
<dbReference type="CDD" id="cd00075">
    <property type="entry name" value="HATPase"/>
    <property type="match status" value="1"/>
</dbReference>
<evidence type="ECO:0000256" key="12">
    <source>
        <dbReference type="ARBA" id="ARBA00023136"/>
    </source>
</evidence>
<feature type="transmembrane region" description="Helical" evidence="13">
    <location>
        <begin position="166"/>
        <end position="184"/>
    </location>
</feature>
<evidence type="ECO:0000256" key="7">
    <source>
        <dbReference type="ARBA" id="ARBA00022741"/>
    </source>
</evidence>
<evidence type="ECO:0000256" key="13">
    <source>
        <dbReference type="SAM" id="Phobius"/>
    </source>
</evidence>
<evidence type="ECO:0000256" key="2">
    <source>
        <dbReference type="ARBA" id="ARBA00004141"/>
    </source>
</evidence>
<dbReference type="PROSITE" id="PS50885">
    <property type="entry name" value="HAMP"/>
    <property type="match status" value="1"/>
</dbReference>
<evidence type="ECO:0000256" key="4">
    <source>
        <dbReference type="ARBA" id="ARBA00022553"/>
    </source>
</evidence>
<dbReference type="PROSITE" id="PS50112">
    <property type="entry name" value="PAS"/>
    <property type="match status" value="1"/>
</dbReference>
<evidence type="ECO:0000256" key="3">
    <source>
        <dbReference type="ARBA" id="ARBA00012438"/>
    </source>
</evidence>
<dbReference type="EC" id="2.7.13.3" evidence="3"/>
<dbReference type="CDD" id="cd00130">
    <property type="entry name" value="PAS"/>
    <property type="match status" value="1"/>
</dbReference>
<dbReference type="SUPFAM" id="SSF55874">
    <property type="entry name" value="ATPase domain of HSP90 chaperone/DNA topoisomerase II/histidine kinase"/>
    <property type="match status" value="1"/>
</dbReference>
<dbReference type="Gene3D" id="1.10.287.130">
    <property type="match status" value="1"/>
</dbReference>
<keyword evidence="6 13" id="KW-0812">Transmembrane</keyword>
<evidence type="ECO:0000259" key="15">
    <source>
        <dbReference type="PROSITE" id="PS50112"/>
    </source>
</evidence>
<evidence type="ECO:0000313" key="17">
    <source>
        <dbReference type="EMBL" id="GAA0724268.1"/>
    </source>
</evidence>
<dbReference type="Pfam" id="PF02518">
    <property type="entry name" value="HATPase_c"/>
    <property type="match status" value="1"/>
</dbReference>
<dbReference type="GO" id="GO:0005524">
    <property type="term" value="F:ATP binding"/>
    <property type="evidence" value="ECO:0007669"/>
    <property type="project" value="UniProtKB-KW"/>
</dbReference>
<dbReference type="InterPro" id="IPR013767">
    <property type="entry name" value="PAS_fold"/>
</dbReference>
<evidence type="ECO:0000256" key="5">
    <source>
        <dbReference type="ARBA" id="ARBA00022679"/>
    </source>
</evidence>
<dbReference type="CDD" id="cd00082">
    <property type="entry name" value="HisKA"/>
    <property type="match status" value="1"/>
</dbReference>
<dbReference type="Pfam" id="PF00989">
    <property type="entry name" value="PAS"/>
    <property type="match status" value="1"/>
</dbReference>
<keyword evidence="5" id="KW-0808">Transferase</keyword>
<reference evidence="17 18" key="1">
    <citation type="journal article" date="2019" name="Int. J. Syst. Evol. Microbiol.">
        <title>The Global Catalogue of Microorganisms (GCM) 10K type strain sequencing project: providing services to taxonomists for standard genome sequencing and annotation.</title>
        <authorList>
            <consortium name="The Broad Institute Genomics Platform"/>
            <consortium name="The Broad Institute Genome Sequencing Center for Infectious Disease"/>
            <person name="Wu L."/>
            <person name="Ma J."/>
        </authorList>
    </citation>
    <scope>NUCLEOTIDE SEQUENCE [LARGE SCALE GENOMIC DNA]</scope>
    <source>
        <strain evidence="17 18">JCM 1405</strain>
    </source>
</reference>
<keyword evidence="8" id="KW-0418">Kinase</keyword>
<dbReference type="SMART" id="SM00388">
    <property type="entry name" value="HisKA"/>
    <property type="match status" value="1"/>
</dbReference>
<keyword evidence="9 17" id="KW-0067">ATP-binding</keyword>
<name>A0ABN1IYY7_9CLOT</name>
<evidence type="ECO:0000256" key="1">
    <source>
        <dbReference type="ARBA" id="ARBA00000085"/>
    </source>
</evidence>
<dbReference type="Gene3D" id="6.10.340.10">
    <property type="match status" value="1"/>
</dbReference>
<dbReference type="Gene3D" id="3.30.450.20">
    <property type="entry name" value="PAS domain"/>
    <property type="match status" value="1"/>
</dbReference>
<dbReference type="Pfam" id="PF00672">
    <property type="entry name" value="HAMP"/>
    <property type="match status" value="1"/>
</dbReference>
<comment type="catalytic activity">
    <reaction evidence="1">
        <text>ATP + protein L-histidine = ADP + protein N-phospho-L-histidine.</text>
        <dbReference type="EC" id="2.7.13.3"/>
    </reaction>
</comment>
<keyword evidence="12 13" id="KW-0472">Membrane</keyword>
<dbReference type="Proteomes" id="UP001500339">
    <property type="component" value="Unassembled WGS sequence"/>
</dbReference>
<keyword evidence="18" id="KW-1185">Reference proteome</keyword>
<dbReference type="InterPro" id="IPR005467">
    <property type="entry name" value="His_kinase_dom"/>
</dbReference>
<dbReference type="EMBL" id="BAAACF010000001">
    <property type="protein sequence ID" value="GAA0724268.1"/>
    <property type="molecule type" value="Genomic_DNA"/>
</dbReference>
<dbReference type="SUPFAM" id="SSF55785">
    <property type="entry name" value="PYP-like sensor domain (PAS domain)"/>
    <property type="match status" value="1"/>
</dbReference>
<dbReference type="SUPFAM" id="SSF47384">
    <property type="entry name" value="Homodimeric domain of signal transducing histidine kinase"/>
    <property type="match status" value="1"/>
</dbReference>
<dbReference type="SMART" id="SM00304">
    <property type="entry name" value="HAMP"/>
    <property type="match status" value="1"/>
</dbReference>
<dbReference type="InterPro" id="IPR004358">
    <property type="entry name" value="Sig_transdc_His_kin-like_C"/>
</dbReference>
<dbReference type="PROSITE" id="PS50109">
    <property type="entry name" value="HIS_KIN"/>
    <property type="match status" value="1"/>
</dbReference>
<evidence type="ECO:0000256" key="8">
    <source>
        <dbReference type="ARBA" id="ARBA00022777"/>
    </source>
</evidence>
<evidence type="ECO:0000256" key="6">
    <source>
        <dbReference type="ARBA" id="ARBA00022692"/>
    </source>
</evidence>
<keyword evidence="10 13" id="KW-1133">Transmembrane helix</keyword>
<dbReference type="InterPro" id="IPR036097">
    <property type="entry name" value="HisK_dim/P_sf"/>
</dbReference>
<dbReference type="Gene3D" id="3.30.565.10">
    <property type="entry name" value="Histidine kinase-like ATPase, C-terminal domain"/>
    <property type="match status" value="1"/>
</dbReference>
<evidence type="ECO:0000313" key="18">
    <source>
        <dbReference type="Proteomes" id="UP001500339"/>
    </source>
</evidence>
<dbReference type="InterPro" id="IPR035965">
    <property type="entry name" value="PAS-like_dom_sf"/>
</dbReference>
<comment type="caution">
    <text evidence="17">The sequence shown here is derived from an EMBL/GenBank/DDBJ whole genome shotgun (WGS) entry which is preliminary data.</text>
</comment>
<sequence>MKKKLFSTYLILILVGILTTGFLSLTLVHNFYEKKIIDNLTIKSDLINQSILLKHEKKENIIFHKLSQNYAKELNVRVTFLDEYGEVLADSYNNSIIFSNKYTRPEVIQAISGEVGSKKRYSNEINKQMLYVAAPMFQFGRRKIITRVAMGLDEVNDIYKIISMSILFSIVISIAIASFIGFSYTNSITEPIKQLTLATSAIAFGHFGKKVKVSTGDEIEELANNFNFMSCKVKDMVEEVENNNLKMHSILKSMSEGVLAIDKDFNIMLMNPLGKRMFNLKDKEVLGLQLNRVIFNNNIIKIVRDTFSRGKSEKCEVVIYNEKPTTLRILSSLIKEEDNSTPIGVVLLMEDITELKKLENLRKDFVSNVSHELKTPLTIINGFVETLRMDDVENLDTNNRFLGIIDSETKRLIKLVDELLLISRIEHKDEINEDEEYKLKEFVNISSMISEIYFMFGDMIKSKNINWNTNIEKDVIMYVKDKTLLKQMMINLIDNSIKYNVQGGSIQINAFEKYHNIIISIKDSGKGIPSMDIPRIFERFYRVEKGRGRKEGGTGLGLSLVKHIVISFGGDIKVKSVLGKGSEFIIKLPQNAI</sequence>
<proteinExistence type="predicted"/>
<feature type="domain" description="HAMP" evidence="16">
    <location>
        <begin position="186"/>
        <end position="238"/>
    </location>
</feature>
<protein>
    <recommendedName>
        <fullName evidence="3">histidine kinase</fullName>
        <ecNumber evidence="3">2.7.13.3</ecNumber>
    </recommendedName>
</protein>
<keyword evidence="4" id="KW-0597">Phosphoprotein</keyword>
<dbReference type="PANTHER" id="PTHR42878">
    <property type="entry name" value="TWO-COMPONENT HISTIDINE KINASE"/>
    <property type="match status" value="1"/>
</dbReference>
<dbReference type="PANTHER" id="PTHR42878:SF7">
    <property type="entry name" value="SENSOR HISTIDINE KINASE GLRK"/>
    <property type="match status" value="1"/>
</dbReference>
<feature type="transmembrane region" description="Helical" evidence="13">
    <location>
        <begin position="6"/>
        <end position="28"/>
    </location>
</feature>
<dbReference type="CDD" id="cd06225">
    <property type="entry name" value="HAMP"/>
    <property type="match status" value="1"/>
</dbReference>
<evidence type="ECO:0000256" key="10">
    <source>
        <dbReference type="ARBA" id="ARBA00022989"/>
    </source>
</evidence>
<dbReference type="SUPFAM" id="SSF158472">
    <property type="entry name" value="HAMP domain-like"/>
    <property type="match status" value="1"/>
</dbReference>
<dbReference type="PRINTS" id="PR00344">
    <property type="entry name" value="BCTRLSENSOR"/>
</dbReference>
<evidence type="ECO:0000259" key="16">
    <source>
        <dbReference type="PROSITE" id="PS50885"/>
    </source>
</evidence>
<dbReference type="NCBIfam" id="TIGR00229">
    <property type="entry name" value="sensory_box"/>
    <property type="match status" value="1"/>
</dbReference>
<evidence type="ECO:0000259" key="14">
    <source>
        <dbReference type="PROSITE" id="PS50109"/>
    </source>
</evidence>
<organism evidence="17 18">
    <name type="scientific">Clostridium malenominatum</name>
    <dbReference type="NCBI Taxonomy" id="1539"/>
    <lineage>
        <taxon>Bacteria</taxon>
        <taxon>Bacillati</taxon>
        <taxon>Bacillota</taxon>
        <taxon>Clostridia</taxon>
        <taxon>Eubacteriales</taxon>
        <taxon>Clostridiaceae</taxon>
        <taxon>Clostridium</taxon>
    </lineage>
</organism>
<dbReference type="RefSeq" id="WP_343768957.1">
    <property type="nucleotide sequence ID" value="NZ_BAAACF010000001.1"/>
</dbReference>